<protein>
    <submittedName>
        <fullName evidence="2">Uncharacterized protein</fullName>
    </submittedName>
</protein>
<dbReference type="AlphaFoldDB" id="W1PL22"/>
<proteinExistence type="predicted"/>
<dbReference type="EMBL" id="KI392812">
    <property type="protein sequence ID" value="ERN10687.1"/>
    <property type="molecule type" value="Genomic_DNA"/>
</dbReference>
<gene>
    <name evidence="2" type="ORF">AMTR_s00028p00242210</name>
</gene>
<name>W1PL22_AMBTC</name>
<dbReference type="Proteomes" id="UP000017836">
    <property type="component" value="Unassembled WGS sequence"/>
</dbReference>
<feature type="non-terminal residue" evidence="2">
    <location>
        <position position="1"/>
    </location>
</feature>
<feature type="region of interest" description="Disordered" evidence="1">
    <location>
        <begin position="1"/>
        <end position="20"/>
    </location>
</feature>
<sequence length="54" mass="5988">PSTMSFPAPSLSRASEDSQSCFQPRIATLYYVPQNDLEIMSYAPAESLDDPPQH</sequence>
<evidence type="ECO:0000313" key="3">
    <source>
        <dbReference type="Proteomes" id="UP000017836"/>
    </source>
</evidence>
<dbReference type="HOGENOM" id="CLU_3056552_0_0_1"/>
<organism evidence="2 3">
    <name type="scientific">Amborella trichopoda</name>
    <dbReference type="NCBI Taxonomy" id="13333"/>
    <lineage>
        <taxon>Eukaryota</taxon>
        <taxon>Viridiplantae</taxon>
        <taxon>Streptophyta</taxon>
        <taxon>Embryophyta</taxon>
        <taxon>Tracheophyta</taxon>
        <taxon>Spermatophyta</taxon>
        <taxon>Magnoliopsida</taxon>
        <taxon>Amborellales</taxon>
        <taxon>Amborellaceae</taxon>
        <taxon>Amborella</taxon>
    </lineage>
</organism>
<evidence type="ECO:0000313" key="2">
    <source>
        <dbReference type="EMBL" id="ERN10687.1"/>
    </source>
</evidence>
<accession>W1PL22</accession>
<keyword evidence="3" id="KW-1185">Reference proteome</keyword>
<reference evidence="3" key="1">
    <citation type="journal article" date="2013" name="Science">
        <title>The Amborella genome and the evolution of flowering plants.</title>
        <authorList>
            <consortium name="Amborella Genome Project"/>
        </authorList>
    </citation>
    <scope>NUCLEOTIDE SEQUENCE [LARGE SCALE GENOMIC DNA]</scope>
</reference>
<dbReference type="Gramene" id="ERN10687">
    <property type="protein sequence ID" value="ERN10687"/>
    <property type="gene ID" value="AMTR_s00028p00242210"/>
</dbReference>
<evidence type="ECO:0000256" key="1">
    <source>
        <dbReference type="SAM" id="MobiDB-lite"/>
    </source>
</evidence>